<keyword evidence="4" id="KW-1133">Transmembrane helix</keyword>
<feature type="transmembrane region" description="Helical" evidence="4">
    <location>
        <begin position="126"/>
        <end position="145"/>
    </location>
</feature>
<feature type="transmembrane region" description="Helical" evidence="4">
    <location>
        <begin position="154"/>
        <end position="175"/>
    </location>
</feature>
<feature type="transmembrane region" description="Helical" evidence="4">
    <location>
        <begin position="65"/>
        <end position="84"/>
    </location>
</feature>
<dbReference type="PRINTS" id="PR00038">
    <property type="entry name" value="HTHLUXR"/>
</dbReference>
<dbReference type="GO" id="GO:0006355">
    <property type="term" value="P:regulation of DNA-templated transcription"/>
    <property type="evidence" value="ECO:0007669"/>
    <property type="project" value="InterPro"/>
</dbReference>
<dbReference type="GO" id="GO:0003677">
    <property type="term" value="F:DNA binding"/>
    <property type="evidence" value="ECO:0007669"/>
    <property type="project" value="UniProtKB-KW"/>
</dbReference>
<feature type="transmembrane region" description="Helical" evidence="4">
    <location>
        <begin position="236"/>
        <end position="256"/>
    </location>
</feature>
<dbReference type="CDD" id="cd06170">
    <property type="entry name" value="LuxR_C_like"/>
    <property type="match status" value="1"/>
</dbReference>
<feature type="transmembrane region" description="Helical" evidence="4">
    <location>
        <begin position="96"/>
        <end position="114"/>
    </location>
</feature>
<feature type="transmembrane region" description="Helical" evidence="4">
    <location>
        <begin position="25"/>
        <end position="45"/>
    </location>
</feature>
<name>A0A6M8J418_9ACTN</name>
<keyword evidence="4" id="KW-0472">Membrane</keyword>
<feature type="transmembrane region" description="Helical" evidence="4">
    <location>
        <begin position="360"/>
        <end position="381"/>
    </location>
</feature>
<evidence type="ECO:0000256" key="2">
    <source>
        <dbReference type="ARBA" id="ARBA00023125"/>
    </source>
</evidence>
<feature type="transmembrane region" description="Helical" evidence="4">
    <location>
        <begin position="327"/>
        <end position="348"/>
    </location>
</feature>
<organism evidence="6 7">
    <name type="scientific">Berryella wangjianweii</name>
    <dbReference type="NCBI Taxonomy" id="2734634"/>
    <lineage>
        <taxon>Bacteria</taxon>
        <taxon>Bacillati</taxon>
        <taxon>Actinomycetota</taxon>
        <taxon>Coriobacteriia</taxon>
        <taxon>Eggerthellales</taxon>
        <taxon>Eggerthellaceae</taxon>
        <taxon>Berryella</taxon>
    </lineage>
</organism>
<feature type="domain" description="HTH luxR-type" evidence="5">
    <location>
        <begin position="478"/>
        <end position="543"/>
    </location>
</feature>
<feature type="transmembrane region" description="Helical" evidence="4">
    <location>
        <begin position="301"/>
        <end position="321"/>
    </location>
</feature>
<dbReference type="InterPro" id="IPR016032">
    <property type="entry name" value="Sig_transdc_resp-reg_C-effctor"/>
</dbReference>
<evidence type="ECO:0000259" key="5">
    <source>
        <dbReference type="PROSITE" id="PS50043"/>
    </source>
</evidence>
<feature type="transmembrane region" description="Helical" evidence="4">
    <location>
        <begin position="181"/>
        <end position="198"/>
    </location>
</feature>
<dbReference type="EMBL" id="CP053716">
    <property type="protein sequence ID" value="QKF07343.1"/>
    <property type="molecule type" value="Genomic_DNA"/>
</dbReference>
<dbReference type="InterPro" id="IPR036388">
    <property type="entry name" value="WH-like_DNA-bd_sf"/>
</dbReference>
<keyword evidence="3" id="KW-0804">Transcription</keyword>
<dbReference type="KEGG" id="bwa:HLV38_03820"/>
<feature type="transmembrane region" description="Helical" evidence="4">
    <location>
        <begin position="271"/>
        <end position="289"/>
    </location>
</feature>
<dbReference type="PANTHER" id="PTHR44688:SF16">
    <property type="entry name" value="DNA-BINDING TRANSCRIPTIONAL ACTIVATOR DEVR_DOSR"/>
    <property type="match status" value="1"/>
</dbReference>
<dbReference type="PANTHER" id="PTHR44688">
    <property type="entry name" value="DNA-BINDING TRANSCRIPTIONAL ACTIVATOR DEVR_DOSR"/>
    <property type="match status" value="1"/>
</dbReference>
<dbReference type="SUPFAM" id="SSF46894">
    <property type="entry name" value="C-terminal effector domain of the bipartite response regulators"/>
    <property type="match status" value="1"/>
</dbReference>
<keyword evidence="4" id="KW-0812">Transmembrane</keyword>
<evidence type="ECO:0000313" key="6">
    <source>
        <dbReference type="EMBL" id="QKF07343.1"/>
    </source>
</evidence>
<protein>
    <submittedName>
        <fullName evidence="6">Helix-turn-helix transcriptional regulator</fullName>
    </submittedName>
</protein>
<evidence type="ECO:0000256" key="1">
    <source>
        <dbReference type="ARBA" id="ARBA00023015"/>
    </source>
</evidence>
<evidence type="ECO:0000256" key="4">
    <source>
        <dbReference type="SAM" id="Phobius"/>
    </source>
</evidence>
<dbReference type="AlphaFoldDB" id="A0A6M8J418"/>
<feature type="transmembrane region" description="Helical" evidence="4">
    <location>
        <begin position="387"/>
        <end position="406"/>
    </location>
</feature>
<reference evidence="7" key="1">
    <citation type="submission" date="2020-05" db="EMBL/GenBank/DDBJ databases">
        <title>Novel species in genus Nocardioides.</title>
        <authorList>
            <person name="Zhang G."/>
        </authorList>
    </citation>
    <scope>NUCLEOTIDE SEQUENCE [LARGE SCALE GENOMIC DNA]</scope>
    <source>
        <strain evidence="7">zg-1050</strain>
    </source>
</reference>
<keyword evidence="7" id="KW-1185">Reference proteome</keyword>
<dbReference type="InterPro" id="IPR000792">
    <property type="entry name" value="Tscrpt_reg_LuxR_C"/>
</dbReference>
<sequence length="545" mass="59275">MGKQGTSSGDSHLVVNRHLHTGSLAAFRATFVSGMMVAFFGIGFYRLWYQFNFYNLHFSADVGMVTVGANLVRVAVIALMVLAVRRRGVSSRLRGVLIWSGFVLMTLSSFMYLLEVFYGQVEFEVLRILIGGVGLVGGEVIWVFFLERLKPGEVLLYAGGGLALSCALSLGLGYLDELPAGMINLFIPALSVFSYWQASSELDRRAGMVDASGERRRYLPESDGLYHDDPQLMRGLWQAFGAFFLYALILGMSLGYPDGSLRALSQGARTVHQLLVVALAAGLVWFVLVRGRAFKLSGHWLFLNALLMAAICLLISGDAFLGDMATFLLTNAISCFYIPLVYFGCMIARHVRWSAAQVYAIVYGGSLLFMALGRVLVFAVGPHLDHQPWLLIAMAAVGIVESTLLIRPQFMKGSAPGFELGSGRGAARARAAVASAPAASASALAASAHAASTPDVLVVDGDEVPVVAVDQTVIRLAAFAQRFELTDTERSIVGLMAQGRSRSFIARELSYSEHTIRNYTRTAYRKVGVHSKQELLDRLDEQPLG</sequence>
<keyword evidence="2" id="KW-0238">DNA-binding</keyword>
<gene>
    <name evidence="6" type="ORF">HLV38_03820</name>
</gene>
<evidence type="ECO:0000313" key="7">
    <source>
        <dbReference type="Proteomes" id="UP000503297"/>
    </source>
</evidence>
<dbReference type="SMART" id="SM00421">
    <property type="entry name" value="HTH_LUXR"/>
    <property type="match status" value="1"/>
</dbReference>
<evidence type="ECO:0000256" key="3">
    <source>
        <dbReference type="ARBA" id="ARBA00023163"/>
    </source>
</evidence>
<proteinExistence type="predicted"/>
<dbReference type="Gene3D" id="1.10.10.10">
    <property type="entry name" value="Winged helix-like DNA-binding domain superfamily/Winged helix DNA-binding domain"/>
    <property type="match status" value="1"/>
</dbReference>
<dbReference type="PROSITE" id="PS50043">
    <property type="entry name" value="HTH_LUXR_2"/>
    <property type="match status" value="1"/>
</dbReference>
<dbReference type="Proteomes" id="UP000503297">
    <property type="component" value="Chromosome"/>
</dbReference>
<keyword evidence="1" id="KW-0805">Transcription regulation</keyword>
<dbReference type="Pfam" id="PF00196">
    <property type="entry name" value="GerE"/>
    <property type="match status" value="1"/>
</dbReference>
<accession>A0A6M8J418</accession>